<proteinExistence type="predicted"/>
<dbReference type="SUPFAM" id="SSF55874">
    <property type="entry name" value="ATPase domain of HSP90 chaperone/DNA topoisomerase II/histidine kinase"/>
    <property type="match status" value="1"/>
</dbReference>
<sequence length="163" mass="17325">MHDTAALILEAVMNSIEAGASSISVRIAVENGSVSVITEDDGNAPMSSDPFREGSSTKGEGRGRGLSIIKEKTDGRCRLTRGEKKTVLCFTAEDDGSMDDLFSALLPLFNLNKAMTVSIKRSSGEIVVSHAELEKRGAVPVSAQGIKAFRTFVNGLEKGENYG</sequence>
<dbReference type="InterPro" id="IPR003594">
    <property type="entry name" value="HATPase_dom"/>
</dbReference>
<comment type="caution">
    <text evidence="3">The sequence shown here is derived from an EMBL/GenBank/DDBJ whole genome shotgun (WGS) entry which is preliminary data.</text>
</comment>
<evidence type="ECO:0000259" key="2">
    <source>
        <dbReference type="Pfam" id="PF02518"/>
    </source>
</evidence>
<dbReference type="EMBL" id="JADIMF010000045">
    <property type="protein sequence ID" value="MBO8468694.1"/>
    <property type="molecule type" value="Genomic_DNA"/>
</dbReference>
<dbReference type="AlphaFoldDB" id="A0A9D9NCT6"/>
<protein>
    <submittedName>
        <fullName evidence="3">Sensor histidine kinase</fullName>
    </submittedName>
</protein>
<dbReference type="InterPro" id="IPR036890">
    <property type="entry name" value="HATPase_C_sf"/>
</dbReference>
<feature type="region of interest" description="Disordered" evidence="1">
    <location>
        <begin position="38"/>
        <end position="64"/>
    </location>
</feature>
<dbReference type="Proteomes" id="UP000810292">
    <property type="component" value="Unassembled WGS sequence"/>
</dbReference>
<evidence type="ECO:0000256" key="1">
    <source>
        <dbReference type="SAM" id="MobiDB-lite"/>
    </source>
</evidence>
<dbReference type="Pfam" id="PF02518">
    <property type="entry name" value="HATPase_c"/>
    <property type="match status" value="1"/>
</dbReference>
<evidence type="ECO:0000313" key="3">
    <source>
        <dbReference type="EMBL" id="MBO8468694.1"/>
    </source>
</evidence>
<accession>A0A9D9NCT6</accession>
<dbReference type="GO" id="GO:0016301">
    <property type="term" value="F:kinase activity"/>
    <property type="evidence" value="ECO:0007669"/>
    <property type="project" value="UniProtKB-KW"/>
</dbReference>
<reference evidence="3" key="1">
    <citation type="submission" date="2020-10" db="EMBL/GenBank/DDBJ databases">
        <authorList>
            <person name="Gilroy R."/>
        </authorList>
    </citation>
    <scope>NUCLEOTIDE SEQUENCE</scope>
    <source>
        <strain evidence="3">14700</strain>
    </source>
</reference>
<name>A0A9D9NCT6_9SPIO</name>
<organism evidence="3 4">
    <name type="scientific">Candidatus Ornithospirochaeta stercoravium</name>
    <dbReference type="NCBI Taxonomy" id="2840897"/>
    <lineage>
        <taxon>Bacteria</taxon>
        <taxon>Pseudomonadati</taxon>
        <taxon>Spirochaetota</taxon>
        <taxon>Spirochaetia</taxon>
        <taxon>Spirochaetales</taxon>
        <taxon>Spirochaetaceae</taxon>
        <taxon>Spirochaetaceae incertae sedis</taxon>
        <taxon>Candidatus Ornithospirochaeta</taxon>
    </lineage>
</organism>
<dbReference type="Gene3D" id="3.30.565.10">
    <property type="entry name" value="Histidine kinase-like ATPase, C-terminal domain"/>
    <property type="match status" value="1"/>
</dbReference>
<keyword evidence="3" id="KW-0418">Kinase</keyword>
<feature type="domain" description="Histidine kinase/HSP90-like ATPase" evidence="2">
    <location>
        <begin position="7"/>
        <end position="87"/>
    </location>
</feature>
<reference evidence="3" key="2">
    <citation type="journal article" date="2021" name="PeerJ">
        <title>Extensive microbial diversity within the chicken gut microbiome revealed by metagenomics and culture.</title>
        <authorList>
            <person name="Gilroy R."/>
            <person name="Ravi A."/>
            <person name="Getino M."/>
            <person name="Pursley I."/>
            <person name="Horton D.L."/>
            <person name="Alikhan N.F."/>
            <person name="Baker D."/>
            <person name="Gharbi K."/>
            <person name="Hall N."/>
            <person name="Watson M."/>
            <person name="Adriaenssens E.M."/>
            <person name="Foster-Nyarko E."/>
            <person name="Jarju S."/>
            <person name="Secka A."/>
            <person name="Antonio M."/>
            <person name="Oren A."/>
            <person name="Chaudhuri R.R."/>
            <person name="La Ragione R."/>
            <person name="Hildebrand F."/>
            <person name="Pallen M.J."/>
        </authorList>
    </citation>
    <scope>NUCLEOTIDE SEQUENCE</scope>
    <source>
        <strain evidence="3">14700</strain>
    </source>
</reference>
<gene>
    <name evidence="3" type="ORF">IAA72_02785</name>
</gene>
<keyword evidence="3" id="KW-0808">Transferase</keyword>
<evidence type="ECO:0000313" key="4">
    <source>
        <dbReference type="Proteomes" id="UP000810292"/>
    </source>
</evidence>